<gene>
    <name evidence="2" type="ORF">TVY486_0803430</name>
</gene>
<accession>G0U0Y0</accession>
<organism evidence="2">
    <name type="scientific">Trypanosoma vivax (strain Y486)</name>
    <dbReference type="NCBI Taxonomy" id="1055687"/>
    <lineage>
        <taxon>Eukaryota</taxon>
        <taxon>Discoba</taxon>
        <taxon>Euglenozoa</taxon>
        <taxon>Kinetoplastea</taxon>
        <taxon>Metakinetoplastina</taxon>
        <taxon>Trypanosomatida</taxon>
        <taxon>Trypanosomatidae</taxon>
        <taxon>Trypanosoma</taxon>
        <taxon>Duttonella</taxon>
    </lineage>
</organism>
<dbReference type="InterPro" id="IPR011042">
    <property type="entry name" value="6-blade_b-propeller_TolB-like"/>
</dbReference>
<dbReference type="AlphaFoldDB" id="G0U0Y0"/>
<dbReference type="SUPFAM" id="SSF63829">
    <property type="entry name" value="Calcium-dependent phosphotriesterase"/>
    <property type="match status" value="1"/>
</dbReference>
<evidence type="ECO:0000313" key="2">
    <source>
        <dbReference type="EMBL" id="CCC49735.1"/>
    </source>
</evidence>
<dbReference type="VEuPathDB" id="TriTrypDB:TvY486_0803430"/>
<dbReference type="Gene3D" id="2.120.10.30">
    <property type="entry name" value="TolB, C-terminal domain"/>
    <property type="match status" value="1"/>
</dbReference>
<dbReference type="PANTHER" id="PTHR46388">
    <property type="entry name" value="NHL REPEAT-CONTAINING PROTEIN 2"/>
    <property type="match status" value="1"/>
</dbReference>
<dbReference type="OMA" id="FDHTILI"/>
<protein>
    <submittedName>
        <fullName evidence="2">Putative flagellum-adhesion glycoprotein</fullName>
    </submittedName>
</protein>
<dbReference type="EMBL" id="HE573024">
    <property type="protein sequence ID" value="CCC49735.1"/>
    <property type="molecule type" value="Genomic_DNA"/>
</dbReference>
<name>G0U0Y0_TRYVY</name>
<feature type="region of interest" description="Disordered" evidence="1">
    <location>
        <begin position="369"/>
        <end position="413"/>
    </location>
</feature>
<sequence>MCVSELHAGARVQPSRRTGNAVAVSVPGVLPSRICVALAMLLCLVCPVLAANKQLATGVQRQRIILNLFNSCVTCTTGQKDGAGAVGRLFTAAGGSVSGKRPSLVLCDGGGGGSTVRVVNKSGVFTVAGSAVHRGHQDGAANQSRFNDPRAVAHVHSVYYVADKDNKRIRRIDPNGTVSTFLDRDLEGPQDVLPYLRRNGTYDLFVSDTAGSRILYAPLGANATFSTEFVKGFQPGTMQISNKRGVMYVVKNVLHIEAVDMNEQGSGNRHWPVGDSTCLNYGKALMLEEEESKLFFYSKNKGKPSIMSLKVGTTNDANARAEDSKSCPEVVLEWPHGEIVSLVRVNQYEFYAVTESDVYIVRFNDYTKTPTPQPVPTPSQATTPNNSTPQTNATSNTNRTLPKPPTPPTPPAVNVTVNVTVVDPSANSRASVVAAFASAAVPLNDTSLMHAFLSAMMRDVSIAFGTDDFFGVFQPPGIGDVHGSTNISAWTNLTTLAGHDGTVTITNYYAPPGMNETEAQDRLFDSPWYWTRKFLESLRQEEEEWEELEPFCMLDCVQECAYITYNETMCADYVPPPACDDVCIGAIVSSLLLGGMGAGLLALMVASPPNVKSALVRVPVF</sequence>
<feature type="compositionally biased region" description="Polar residues" evidence="1">
    <location>
        <begin position="385"/>
        <end position="395"/>
    </location>
</feature>
<reference evidence="2" key="1">
    <citation type="journal article" date="2012" name="Proc. Natl. Acad. Sci. U.S.A.">
        <title>Antigenic diversity is generated by distinct evolutionary mechanisms in African trypanosome species.</title>
        <authorList>
            <person name="Jackson A.P."/>
            <person name="Berry A."/>
            <person name="Aslett M."/>
            <person name="Allison H.C."/>
            <person name="Burton P."/>
            <person name="Vavrova-Anderson J."/>
            <person name="Brown R."/>
            <person name="Browne H."/>
            <person name="Corton N."/>
            <person name="Hauser H."/>
            <person name="Gamble J."/>
            <person name="Gilderthorp R."/>
            <person name="Marcello L."/>
            <person name="McQuillan J."/>
            <person name="Otto T.D."/>
            <person name="Quail M.A."/>
            <person name="Sanders M.J."/>
            <person name="van Tonder A."/>
            <person name="Ginger M.L."/>
            <person name="Field M.C."/>
            <person name="Barry J.D."/>
            <person name="Hertz-Fowler C."/>
            <person name="Berriman M."/>
        </authorList>
    </citation>
    <scope>NUCLEOTIDE SEQUENCE</scope>
    <source>
        <strain evidence="2">Y486</strain>
    </source>
</reference>
<evidence type="ECO:0000256" key="1">
    <source>
        <dbReference type="SAM" id="MobiDB-lite"/>
    </source>
</evidence>
<proteinExistence type="predicted"/>
<feature type="compositionally biased region" description="Pro residues" evidence="1">
    <location>
        <begin position="402"/>
        <end position="411"/>
    </location>
</feature>
<dbReference type="PANTHER" id="PTHR46388:SF2">
    <property type="entry name" value="NHL REPEAT-CONTAINING PROTEIN 2"/>
    <property type="match status" value="1"/>
</dbReference>